<organism evidence="10 11">
    <name type="scientific">Pelagicoccus albus</name>
    <dbReference type="NCBI Taxonomy" id="415222"/>
    <lineage>
        <taxon>Bacteria</taxon>
        <taxon>Pseudomonadati</taxon>
        <taxon>Verrucomicrobiota</taxon>
        <taxon>Opitutia</taxon>
        <taxon>Puniceicoccales</taxon>
        <taxon>Pelagicoccaceae</taxon>
        <taxon>Pelagicoccus</taxon>
    </lineage>
</organism>
<feature type="transmembrane region" description="Helical" evidence="8">
    <location>
        <begin position="34"/>
        <end position="54"/>
    </location>
</feature>
<dbReference type="PANTHER" id="PTHR30445:SF3">
    <property type="entry name" value="TRANSPORT PROTEIN YIDE-RELATED"/>
    <property type="match status" value="1"/>
</dbReference>
<dbReference type="RefSeq" id="WP_185661705.1">
    <property type="nucleotide sequence ID" value="NZ_CAWPOO010000013.1"/>
</dbReference>
<dbReference type="InterPro" id="IPR036721">
    <property type="entry name" value="RCK_C_sf"/>
</dbReference>
<accession>A0A7X1B8X6</accession>
<evidence type="ECO:0000256" key="1">
    <source>
        <dbReference type="ARBA" id="ARBA00004651"/>
    </source>
</evidence>
<feature type="transmembrane region" description="Helical" evidence="8">
    <location>
        <begin position="149"/>
        <end position="167"/>
    </location>
</feature>
<feature type="transmembrane region" description="Helical" evidence="8">
    <location>
        <begin position="510"/>
        <end position="530"/>
    </location>
</feature>
<comment type="subcellular location">
    <subcellularLocation>
        <location evidence="1">Cell membrane</location>
        <topology evidence="1">Multi-pass membrane protein</topology>
    </subcellularLocation>
</comment>
<dbReference type="NCBIfam" id="TIGR01625">
    <property type="entry name" value="YidE_YbjL_dupl"/>
    <property type="match status" value="2"/>
</dbReference>
<keyword evidence="6 8" id="KW-1133">Transmembrane helix</keyword>
<gene>
    <name evidence="10" type="ORF">H5P27_17440</name>
</gene>
<evidence type="ECO:0000256" key="7">
    <source>
        <dbReference type="ARBA" id="ARBA00023136"/>
    </source>
</evidence>
<protein>
    <submittedName>
        <fullName evidence="10">YidE/YbjL duplication</fullName>
    </submittedName>
</protein>
<feature type="transmembrane region" description="Helical" evidence="8">
    <location>
        <begin position="447"/>
        <end position="468"/>
    </location>
</feature>
<feature type="transmembrane region" description="Helical" evidence="8">
    <location>
        <begin position="60"/>
        <end position="78"/>
    </location>
</feature>
<feature type="transmembrane region" description="Helical" evidence="8">
    <location>
        <begin position="90"/>
        <end position="113"/>
    </location>
</feature>
<keyword evidence="3" id="KW-0813">Transport</keyword>
<keyword evidence="4" id="KW-1003">Cell membrane</keyword>
<comment type="caution">
    <text evidence="10">The sequence shown here is derived from an EMBL/GenBank/DDBJ whole genome shotgun (WGS) entry which is preliminary data.</text>
</comment>
<feature type="transmembrane region" description="Helical" evidence="8">
    <location>
        <begin position="6"/>
        <end position="27"/>
    </location>
</feature>
<feature type="transmembrane region" description="Helical" evidence="8">
    <location>
        <begin position="421"/>
        <end position="441"/>
    </location>
</feature>
<feature type="domain" description="RCK C-terminal" evidence="9">
    <location>
        <begin position="178"/>
        <end position="262"/>
    </location>
</feature>
<dbReference type="InterPro" id="IPR050144">
    <property type="entry name" value="AAE_transporter"/>
</dbReference>
<proteinExistence type="inferred from homology"/>
<evidence type="ECO:0000313" key="11">
    <source>
        <dbReference type="Proteomes" id="UP000526501"/>
    </source>
</evidence>
<name>A0A7X1B8X6_9BACT</name>
<dbReference type="SUPFAM" id="SSF116726">
    <property type="entry name" value="TrkA C-terminal domain-like"/>
    <property type="match status" value="2"/>
</dbReference>
<keyword evidence="11" id="KW-1185">Reference proteome</keyword>
<dbReference type="GO" id="GO:0005886">
    <property type="term" value="C:plasma membrane"/>
    <property type="evidence" value="ECO:0007669"/>
    <property type="project" value="UniProtKB-SubCell"/>
</dbReference>
<evidence type="ECO:0000256" key="8">
    <source>
        <dbReference type="SAM" id="Phobius"/>
    </source>
</evidence>
<comment type="similarity">
    <text evidence="2">Belongs to the AAE transporter (TC 2.A.81) family.</text>
</comment>
<dbReference type="Pfam" id="PF06826">
    <property type="entry name" value="Asp-Al_Ex"/>
    <property type="match status" value="2"/>
</dbReference>
<reference evidence="10 11" key="1">
    <citation type="submission" date="2020-07" db="EMBL/GenBank/DDBJ databases">
        <authorList>
            <person name="Feng X."/>
        </authorList>
    </citation>
    <scope>NUCLEOTIDE SEQUENCE [LARGE SCALE GENOMIC DNA]</scope>
    <source>
        <strain evidence="10 11">JCM23202</strain>
    </source>
</reference>
<dbReference type="Gene3D" id="3.30.70.1450">
    <property type="entry name" value="Regulator of K+ conductance, C-terminal domain"/>
    <property type="match status" value="2"/>
</dbReference>
<evidence type="ECO:0000256" key="2">
    <source>
        <dbReference type="ARBA" id="ARBA00009854"/>
    </source>
</evidence>
<feature type="transmembrane region" description="Helical" evidence="8">
    <location>
        <begin position="389"/>
        <end position="409"/>
    </location>
</feature>
<dbReference type="InterPro" id="IPR006037">
    <property type="entry name" value="RCK_C"/>
</dbReference>
<sequence length="531" mass="56068">MLNSILSPFIETPLLALFAIIGLGLLLGRIEIGGVNLGSSGVIFAALLAGHLGLSIPNQVGSVGLVLFVYSVGIGAGNRFFGALKREGRVLAQLAVAVVGLGAIVTWTLSAIYDLSPGMATGIFAGALTSTPALASAIEAAGELGQDVVVGYGVAYPLGIIGVVLFVQLMPRLLKLSLDDSEDAPTSNNISRQLIEVTNPSFFGQTVTDESLQAIGGCQISRVLRQDRLEPISAADTFEEGKILLLVGEPRGLQLATRLLGRASNREVHLDVDNERRRLVLTDRKILGQTLGQFDSLKNHGVVITRIERMDFAFTPQRETRLTQGDILTVVGPPSHLRSFEKFIGHRPNAFSETCLFSLCFGLALGIILGKIQLPLPGGESFSLGLSGGPLIAALILGHFGRVGGLIGYIPRPTRVFLQELGLVFFLADAGVKGGATILEAVQSQGLQIFIIGAIITLIPMLLCYFLARRAFRLPLGQTLGGICGGMTSTPALGAIVSKTSKQSPIVSYATVYPVAVILMALLAKLLMAII</sequence>
<evidence type="ECO:0000256" key="5">
    <source>
        <dbReference type="ARBA" id="ARBA00022692"/>
    </source>
</evidence>
<dbReference type="GO" id="GO:0006813">
    <property type="term" value="P:potassium ion transport"/>
    <property type="evidence" value="ECO:0007669"/>
    <property type="project" value="InterPro"/>
</dbReference>
<dbReference type="Pfam" id="PF02080">
    <property type="entry name" value="TrkA_C"/>
    <property type="match status" value="2"/>
</dbReference>
<evidence type="ECO:0000256" key="3">
    <source>
        <dbReference type="ARBA" id="ARBA00022448"/>
    </source>
</evidence>
<feature type="transmembrane region" description="Helical" evidence="8">
    <location>
        <begin position="480"/>
        <end position="498"/>
    </location>
</feature>
<keyword evidence="7 8" id="KW-0472">Membrane</keyword>
<keyword evidence="5 8" id="KW-0812">Transmembrane</keyword>
<evidence type="ECO:0000256" key="4">
    <source>
        <dbReference type="ARBA" id="ARBA00022475"/>
    </source>
</evidence>
<feature type="domain" description="RCK C-terminal" evidence="9">
    <location>
        <begin position="264"/>
        <end position="346"/>
    </location>
</feature>
<dbReference type="EMBL" id="JACHVC010000013">
    <property type="protein sequence ID" value="MBC2607841.1"/>
    <property type="molecule type" value="Genomic_DNA"/>
</dbReference>
<feature type="transmembrane region" description="Helical" evidence="8">
    <location>
        <begin position="350"/>
        <end position="369"/>
    </location>
</feature>
<evidence type="ECO:0000256" key="6">
    <source>
        <dbReference type="ARBA" id="ARBA00022989"/>
    </source>
</evidence>
<dbReference type="InterPro" id="IPR006512">
    <property type="entry name" value="YidE_YbjL"/>
</dbReference>
<evidence type="ECO:0000259" key="9">
    <source>
        <dbReference type="PROSITE" id="PS51202"/>
    </source>
</evidence>
<dbReference type="Proteomes" id="UP000526501">
    <property type="component" value="Unassembled WGS sequence"/>
</dbReference>
<dbReference type="AlphaFoldDB" id="A0A7X1B8X6"/>
<evidence type="ECO:0000313" key="10">
    <source>
        <dbReference type="EMBL" id="MBC2607841.1"/>
    </source>
</evidence>
<dbReference type="PROSITE" id="PS51202">
    <property type="entry name" value="RCK_C"/>
    <property type="match status" value="2"/>
</dbReference>
<dbReference type="GO" id="GO:0008324">
    <property type="term" value="F:monoatomic cation transmembrane transporter activity"/>
    <property type="evidence" value="ECO:0007669"/>
    <property type="project" value="InterPro"/>
</dbReference>
<dbReference type="PANTHER" id="PTHR30445">
    <property type="entry name" value="K(+)_H(+) ANTIPORTER SUBUNIT KHTT"/>
    <property type="match status" value="1"/>
</dbReference>